<sequence>MGKLFQVVEKDDFGTDWHQVRYNAYAMQRFDTEEQAVEAATKYLTDVNCNNSLTAGEKKAGAEAFMLVKRAQDDAGNETMITASDKDVTDCFMGVLDGKDWYLTDRHGKPVTDNKYFELEGKIQVAVRPVPGT</sequence>
<comment type="caution">
    <text evidence="1">The sequence shown here is derived from an EMBL/GenBank/DDBJ whole genome shotgun (WGS) entry which is preliminary data.</text>
</comment>
<protein>
    <submittedName>
        <fullName evidence="1">Uncharacterized protein</fullName>
    </submittedName>
</protein>
<reference evidence="1" key="1">
    <citation type="journal article" date="2015" name="Nature">
        <title>Complex archaea that bridge the gap between prokaryotes and eukaryotes.</title>
        <authorList>
            <person name="Spang A."/>
            <person name="Saw J.H."/>
            <person name="Jorgensen S.L."/>
            <person name="Zaremba-Niedzwiedzka K."/>
            <person name="Martijn J."/>
            <person name="Lind A.E."/>
            <person name="van Eijk R."/>
            <person name="Schleper C."/>
            <person name="Guy L."/>
            <person name="Ettema T.J."/>
        </authorList>
    </citation>
    <scope>NUCLEOTIDE SEQUENCE</scope>
</reference>
<proteinExistence type="predicted"/>
<gene>
    <name evidence="1" type="ORF">LCGC14_2510690</name>
</gene>
<evidence type="ECO:0000313" key="1">
    <source>
        <dbReference type="EMBL" id="KKL14933.1"/>
    </source>
</evidence>
<dbReference type="AlphaFoldDB" id="A0A0F9DSP2"/>
<accession>A0A0F9DSP2</accession>
<dbReference type="EMBL" id="LAZR01040259">
    <property type="protein sequence ID" value="KKL14933.1"/>
    <property type="molecule type" value="Genomic_DNA"/>
</dbReference>
<organism evidence="1">
    <name type="scientific">marine sediment metagenome</name>
    <dbReference type="NCBI Taxonomy" id="412755"/>
    <lineage>
        <taxon>unclassified sequences</taxon>
        <taxon>metagenomes</taxon>
        <taxon>ecological metagenomes</taxon>
    </lineage>
</organism>
<name>A0A0F9DSP2_9ZZZZ</name>